<sequence length="489" mass="50094">MTTTLEPGSAAPAEAGATSGIATIAEAAAALRAGTTTSVDLVNQVLAVADRLDAATGMFLDRYTESALAAAEAADADLAAGKDLGPLHGIPLGIKDIITTAEGPTTAQSMIHDRTALAGDAVVVERLRSAGGIVMGKLTTSEFAIGAPDGWSGMPVPRNPWSLEHSPGGSSAGSGVAVAAGGVLGALGTDTGGSIRIPAAYCGITGLMPTFGRVPKSGCVPLGFSLDHIGPMARSAKDCALMLDVMAGYDASDLCAIDVPADDYSGALTGDLTGVRIGVDRLARFGGDAEDPALPGAFDAAVAALAQRGAEIVEIELPFYDEMSTADWVIMLSEALSYHRPDLQSRWLDYGSATRRMLKQGALYSAMDYVQAQRARTVGVQALNAVYETVDLIVTPTAAAGAPAIDALYRMAAAPGKGLFSSIYTGYWDTTGNPVLSLPIGLTAEGLPLGLQIAGRPFEEALVLRAGDAYQQVSDWHLQVPTTSVAVVA</sequence>
<feature type="domain" description="Amidase" evidence="1">
    <location>
        <begin position="40"/>
        <end position="464"/>
    </location>
</feature>
<dbReference type="Gene3D" id="3.90.1300.10">
    <property type="entry name" value="Amidase signature (AS) domain"/>
    <property type="match status" value="1"/>
</dbReference>
<dbReference type="InterPro" id="IPR000120">
    <property type="entry name" value="Amidase"/>
</dbReference>
<dbReference type="RefSeq" id="WP_141005905.1">
    <property type="nucleotide sequence ID" value="NZ_BAAAOR010000004.1"/>
</dbReference>
<gene>
    <name evidence="2" type="ORF">GCM10009788_04530</name>
</gene>
<reference evidence="2 3" key="1">
    <citation type="journal article" date="2019" name="Int. J. Syst. Evol. Microbiol.">
        <title>The Global Catalogue of Microorganisms (GCM) 10K type strain sequencing project: providing services to taxonomists for standard genome sequencing and annotation.</title>
        <authorList>
            <consortium name="The Broad Institute Genomics Platform"/>
            <consortium name="The Broad Institute Genome Sequencing Center for Infectious Disease"/>
            <person name="Wu L."/>
            <person name="Ma J."/>
        </authorList>
    </citation>
    <scope>NUCLEOTIDE SEQUENCE [LARGE SCALE GENOMIC DNA]</scope>
    <source>
        <strain evidence="2 3">JCM 14942</strain>
    </source>
</reference>
<proteinExistence type="predicted"/>
<dbReference type="Pfam" id="PF01425">
    <property type="entry name" value="Amidase"/>
    <property type="match status" value="1"/>
</dbReference>
<organism evidence="2 3">
    <name type="scientific">Nocardioides humi</name>
    <dbReference type="NCBI Taxonomy" id="449461"/>
    <lineage>
        <taxon>Bacteria</taxon>
        <taxon>Bacillati</taxon>
        <taxon>Actinomycetota</taxon>
        <taxon>Actinomycetes</taxon>
        <taxon>Propionibacteriales</taxon>
        <taxon>Nocardioidaceae</taxon>
        <taxon>Nocardioides</taxon>
    </lineage>
</organism>
<dbReference type="PANTHER" id="PTHR11895">
    <property type="entry name" value="TRANSAMIDASE"/>
    <property type="match status" value="1"/>
</dbReference>
<dbReference type="InterPro" id="IPR023631">
    <property type="entry name" value="Amidase_dom"/>
</dbReference>
<evidence type="ECO:0000313" key="2">
    <source>
        <dbReference type="EMBL" id="GAA1504290.1"/>
    </source>
</evidence>
<dbReference type="InterPro" id="IPR036928">
    <property type="entry name" value="AS_sf"/>
</dbReference>
<evidence type="ECO:0000259" key="1">
    <source>
        <dbReference type="Pfam" id="PF01425"/>
    </source>
</evidence>
<accession>A0ABN1ZTU0</accession>
<comment type="caution">
    <text evidence="2">The sequence shown here is derived from an EMBL/GenBank/DDBJ whole genome shotgun (WGS) entry which is preliminary data.</text>
</comment>
<dbReference type="SUPFAM" id="SSF75304">
    <property type="entry name" value="Amidase signature (AS) enzymes"/>
    <property type="match status" value="1"/>
</dbReference>
<keyword evidence="3" id="KW-1185">Reference proteome</keyword>
<dbReference type="EMBL" id="BAAAOR010000004">
    <property type="protein sequence ID" value="GAA1504290.1"/>
    <property type="molecule type" value="Genomic_DNA"/>
</dbReference>
<protein>
    <submittedName>
        <fullName evidence="2">Asp-tRNA(Asn)/Glu-tRNA(Gln) amidotransferase GatCAB subunit A</fullName>
    </submittedName>
</protein>
<name>A0ABN1ZTU0_9ACTN</name>
<evidence type="ECO:0000313" key="3">
    <source>
        <dbReference type="Proteomes" id="UP001500842"/>
    </source>
</evidence>
<dbReference type="Proteomes" id="UP001500842">
    <property type="component" value="Unassembled WGS sequence"/>
</dbReference>
<dbReference type="PANTHER" id="PTHR11895:SF176">
    <property type="entry name" value="AMIDASE AMID-RELATED"/>
    <property type="match status" value="1"/>
</dbReference>